<dbReference type="Proteomes" id="UP001153076">
    <property type="component" value="Unassembled WGS sequence"/>
</dbReference>
<feature type="region of interest" description="Disordered" evidence="1">
    <location>
        <begin position="1"/>
        <end position="41"/>
    </location>
</feature>
<comment type="caution">
    <text evidence="2">The sequence shown here is derived from an EMBL/GenBank/DDBJ whole genome shotgun (WGS) entry which is preliminary data.</text>
</comment>
<accession>A0A9Q1GQD6</accession>
<dbReference type="EMBL" id="JAKOGI010001965">
    <property type="protein sequence ID" value="KAJ8423421.1"/>
    <property type="molecule type" value="Genomic_DNA"/>
</dbReference>
<protein>
    <submittedName>
        <fullName evidence="2">Uncharacterized protein</fullName>
    </submittedName>
</protein>
<feature type="compositionally biased region" description="Low complexity" evidence="1">
    <location>
        <begin position="1"/>
        <end position="14"/>
    </location>
</feature>
<evidence type="ECO:0000313" key="2">
    <source>
        <dbReference type="EMBL" id="KAJ8423421.1"/>
    </source>
</evidence>
<keyword evidence="3" id="KW-1185">Reference proteome</keyword>
<feature type="region of interest" description="Disordered" evidence="1">
    <location>
        <begin position="138"/>
        <end position="185"/>
    </location>
</feature>
<feature type="compositionally biased region" description="Gly residues" evidence="1">
    <location>
        <begin position="151"/>
        <end position="161"/>
    </location>
</feature>
<dbReference type="AlphaFoldDB" id="A0A9Q1GQD6"/>
<evidence type="ECO:0000256" key="1">
    <source>
        <dbReference type="SAM" id="MobiDB-lite"/>
    </source>
</evidence>
<organism evidence="2 3">
    <name type="scientific">Carnegiea gigantea</name>
    <dbReference type="NCBI Taxonomy" id="171969"/>
    <lineage>
        <taxon>Eukaryota</taxon>
        <taxon>Viridiplantae</taxon>
        <taxon>Streptophyta</taxon>
        <taxon>Embryophyta</taxon>
        <taxon>Tracheophyta</taxon>
        <taxon>Spermatophyta</taxon>
        <taxon>Magnoliopsida</taxon>
        <taxon>eudicotyledons</taxon>
        <taxon>Gunneridae</taxon>
        <taxon>Pentapetalae</taxon>
        <taxon>Caryophyllales</taxon>
        <taxon>Cactineae</taxon>
        <taxon>Cactaceae</taxon>
        <taxon>Cactoideae</taxon>
        <taxon>Echinocereeae</taxon>
        <taxon>Carnegiea</taxon>
    </lineage>
</organism>
<evidence type="ECO:0000313" key="3">
    <source>
        <dbReference type="Proteomes" id="UP001153076"/>
    </source>
</evidence>
<gene>
    <name evidence="2" type="ORF">Cgig2_032671</name>
</gene>
<reference evidence="2" key="1">
    <citation type="submission" date="2022-04" db="EMBL/GenBank/DDBJ databases">
        <title>Carnegiea gigantea Genome sequencing and assembly v2.</title>
        <authorList>
            <person name="Copetti D."/>
            <person name="Sanderson M.J."/>
            <person name="Burquez A."/>
            <person name="Wojciechowski M.F."/>
        </authorList>
    </citation>
    <scope>NUCLEOTIDE SEQUENCE</scope>
    <source>
        <strain evidence="2">SGP5-SGP5p</strain>
        <tissue evidence="2">Aerial part</tissue>
    </source>
</reference>
<sequence>MGRNTTTTGPPRSGTSKRTKTRASSSSAATNVPPTPNRAQAARECWSPQSNVQDFWCEITYDKRTLVTYNHGFHVPYSADELQSHFHLQLHTQIEMFKMQGNRVFINHHGHALFPLSNPTKTNCADSSNWVYEDAIDMESDEEEPQPQEGDIGGGGGGIEGVAGSFGAIPPDEQMYEPLLTRSRT</sequence>
<proteinExistence type="predicted"/>
<name>A0A9Q1GQD6_9CARY</name>